<proteinExistence type="predicted"/>
<dbReference type="AlphaFoldDB" id="A0A316F1B4"/>
<evidence type="ECO:0000313" key="4">
    <source>
        <dbReference type="Proteomes" id="UP000245754"/>
    </source>
</evidence>
<dbReference type="InterPro" id="IPR025392">
    <property type="entry name" value="DUF4124"/>
</dbReference>
<feature type="chain" id="PRO_5016421537" evidence="1">
    <location>
        <begin position="29"/>
        <end position="192"/>
    </location>
</feature>
<reference evidence="3 4" key="1">
    <citation type="submission" date="2018-05" db="EMBL/GenBank/DDBJ databases">
        <title>Genomic Encyclopedia of Type Strains, Phase IV (KMG-V): Genome sequencing to study the core and pangenomes of soil and plant-associated prokaryotes.</title>
        <authorList>
            <person name="Whitman W."/>
        </authorList>
    </citation>
    <scope>NUCLEOTIDE SEQUENCE [LARGE SCALE GENOMIC DNA]</scope>
    <source>
        <strain evidence="3 4">SLV-132</strain>
    </source>
</reference>
<feature type="domain" description="DUF4124" evidence="2">
    <location>
        <begin position="18"/>
        <end position="67"/>
    </location>
</feature>
<dbReference type="Pfam" id="PF13511">
    <property type="entry name" value="DUF4124"/>
    <property type="match status" value="1"/>
</dbReference>
<comment type="caution">
    <text evidence="3">The sequence shown here is derived from an EMBL/GenBank/DDBJ whole genome shotgun (WGS) entry which is preliminary data.</text>
</comment>
<sequence>MKRSFARLFAPALLATAAIAALPGVALAQWQWRDEAGRKVYSDTPPPPSIPARNILAAPGRAPGAYVPAEGEGAAAGDKAANNDKAGGSVSTIAASNDGSQAALQAQKEGFEKRRAARLKQEEEAAAKEARLAQRAARCQELQNYAMGLSQNARIARINSEGAREALDDAQRAASLERTNTAIAAECGAAGG</sequence>
<keyword evidence="1" id="KW-0732">Signal</keyword>
<keyword evidence="4" id="KW-1185">Reference proteome</keyword>
<evidence type="ECO:0000313" key="3">
    <source>
        <dbReference type="EMBL" id="PWK37518.1"/>
    </source>
</evidence>
<name>A0A316F1B4_9BURK</name>
<organism evidence="3 4">
    <name type="scientific">Cupriavidus plantarum</name>
    <dbReference type="NCBI Taxonomy" id="942865"/>
    <lineage>
        <taxon>Bacteria</taxon>
        <taxon>Pseudomonadati</taxon>
        <taxon>Pseudomonadota</taxon>
        <taxon>Betaproteobacteria</taxon>
        <taxon>Burkholderiales</taxon>
        <taxon>Burkholderiaceae</taxon>
        <taxon>Cupriavidus</taxon>
    </lineage>
</organism>
<dbReference type="EMBL" id="QGGT01000001">
    <property type="protein sequence ID" value="PWK37518.1"/>
    <property type="molecule type" value="Genomic_DNA"/>
</dbReference>
<gene>
    <name evidence="3" type="ORF">C7419_1011400</name>
</gene>
<protein>
    <submittedName>
        <fullName evidence="3">Uncharacterized protein DUF4124</fullName>
    </submittedName>
</protein>
<dbReference type="Proteomes" id="UP000245754">
    <property type="component" value="Unassembled WGS sequence"/>
</dbReference>
<accession>A0A316F1B4</accession>
<evidence type="ECO:0000259" key="2">
    <source>
        <dbReference type="Pfam" id="PF13511"/>
    </source>
</evidence>
<dbReference type="RefSeq" id="WP_109581226.1">
    <property type="nucleotide sequence ID" value="NZ_QGGT01000001.1"/>
</dbReference>
<feature type="signal peptide" evidence="1">
    <location>
        <begin position="1"/>
        <end position="28"/>
    </location>
</feature>
<evidence type="ECO:0000256" key="1">
    <source>
        <dbReference type="SAM" id="SignalP"/>
    </source>
</evidence>